<proteinExistence type="evidence at transcript level"/>
<protein>
    <submittedName>
        <fullName evidence="1">BLTX468</fullName>
    </submittedName>
</protein>
<name>A0A076KUY7_NEPPI</name>
<dbReference type="EMBL" id="KF433516">
    <property type="protein sequence ID" value="AII97840.1"/>
    <property type="molecule type" value="mRNA"/>
</dbReference>
<organism evidence="1">
    <name type="scientific">Nephila pilipes</name>
    <name type="common">Giant wood spider</name>
    <name type="synonym">Nephila maculata</name>
    <dbReference type="NCBI Taxonomy" id="299642"/>
    <lineage>
        <taxon>Eukaryota</taxon>
        <taxon>Metazoa</taxon>
        <taxon>Ecdysozoa</taxon>
        <taxon>Arthropoda</taxon>
        <taxon>Chelicerata</taxon>
        <taxon>Arachnida</taxon>
        <taxon>Araneae</taxon>
        <taxon>Araneomorphae</taxon>
        <taxon>Entelegynae</taxon>
        <taxon>Araneoidea</taxon>
        <taxon>Nephilidae</taxon>
        <taxon>Nephila</taxon>
    </lineage>
</organism>
<accession>A0A076KUY7</accession>
<evidence type="ECO:0000313" key="1">
    <source>
        <dbReference type="EMBL" id="AII97840.1"/>
    </source>
</evidence>
<sequence>MCQFLDGASPRFLEFPDE</sequence>
<dbReference type="AlphaFoldDB" id="A0A076KUY7"/>
<reference evidence="1" key="1">
    <citation type="submission" date="2013-07" db="EMBL/GenBank/DDBJ databases">
        <title>Nephila pilipes venom gland.</title>
        <authorList>
            <person name="Huo L.J."/>
        </authorList>
    </citation>
    <scope>NUCLEOTIDE SEQUENCE</scope>
    <source>
        <tissue evidence="1">Venom gland</tissue>
    </source>
</reference>